<gene>
    <name evidence="1" type="ORF">COY66_05875</name>
</gene>
<dbReference type="AlphaFoldDB" id="A0A2M7RGC0"/>
<protein>
    <submittedName>
        <fullName evidence="1">Uncharacterized protein</fullName>
    </submittedName>
</protein>
<name>A0A2M7RGC0_9BACT</name>
<evidence type="ECO:0000313" key="2">
    <source>
        <dbReference type="Proteomes" id="UP000230779"/>
    </source>
</evidence>
<sequence>MKINQLIIYSTNSEATMNSSLSALTPLPANEADEILGQLLKSGQLAIVRNPEGKQFLALAELQFICAHGHRHTKLMVGAEAARHYARTAIPEGKEVVESNRDLNCANHGEWRIVSHYTPIT</sequence>
<evidence type="ECO:0000313" key="1">
    <source>
        <dbReference type="EMBL" id="PIY95805.1"/>
    </source>
</evidence>
<accession>A0A2M7RGC0</accession>
<comment type="caution">
    <text evidence="1">The sequence shown here is derived from an EMBL/GenBank/DDBJ whole genome shotgun (WGS) entry which is preliminary data.</text>
</comment>
<proteinExistence type="predicted"/>
<dbReference type="Proteomes" id="UP000230779">
    <property type="component" value="Unassembled WGS sequence"/>
</dbReference>
<organism evidence="1 2">
    <name type="scientific">Candidatus Kerfeldbacteria bacterium CG_4_10_14_0_8_um_filter_42_10</name>
    <dbReference type="NCBI Taxonomy" id="2014248"/>
    <lineage>
        <taxon>Bacteria</taxon>
        <taxon>Candidatus Kerfeldiibacteriota</taxon>
    </lineage>
</organism>
<reference evidence="1 2" key="1">
    <citation type="submission" date="2017-09" db="EMBL/GenBank/DDBJ databases">
        <title>Depth-based differentiation of microbial function through sediment-hosted aquifers and enrichment of novel symbionts in the deep terrestrial subsurface.</title>
        <authorList>
            <person name="Probst A.J."/>
            <person name="Ladd B."/>
            <person name="Jarett J.K."/>
            <person name="Geller-Mcgrath D.E."/>
            <person name="Sieber C.M."/>
            <person name="Emerson J.B."/>
            <person name="Anantharaman K."/>
            <person name="Thomas B.C."/>
            <person name="Malmstrom R."/>
            <person name="Stieglmeier M."/>
            <person name="Klingl A."/>
            <person name="Woyke T."/>
            <person name="Ryan C.M."/>
            <person name="Banfield J.F."/>
        </authorList>
    </citation>
    <scope>NUCLEOTIDE SEQUENCE [LARGE SCALE GENOMIC DNA]</scope>
    <source>
        <strain evidence="1">CG_4_10_14_0_8_um_filter_42_10</strain>
    </source>
</reference>
<dbReference type="EMBL" id="PFMD01000067">
    <property type="protein sequence ID" value="PIY95805.1"/>
    <property type="molecule type" value="Genomic_DNA"/>
</dbReference>